<dbReference type="PANTHER" id="PTHR47099:SF1">
    <property type="entry name" value="METHYLCOBAMIDE:COM METHYLTRANSFERASE MTBA"/>
    <property type="match status" value="1"/>
</dbReference>
<dbReference type="AlphaFoldDB" id="E1ICG4"/>
<organism evidence="2 3">
    <name type="scientific">Oscillochloris trichoides DG-6</name>
    <dbReference type="NCBI Taxonomy" id="765420"/>
    <lineage>
        <taxon>Bacteria</taxon>
        <taxon>Bacillati</taxon>
        <taxon>Chloroflexota</taxon>
        <taxon>Chloroflexia</taxon>
        <taxon>Chloroflexales</taxon>
        <taxon>Chloroflexineae</taxon>
        <taxon>Oscillochloridaceae</taxon>
        <taxon>Oscillochloris</taxon>
    </lineage>
</organism>
<dbReference type="Gene3D" id="3.20.20.210">
    <property type="match status" value="1"/>
</dbReference>
<feature type="domain" description="Uroporphyrinogen decarboxylase (URO-D)" evidence="1">
    <location>
        <begin position="32"/>
        <end position="323"/>
    </location>
</feature>
<keyword evidence="3" id="KW-1185">Reference proteome</keyword>
<reference evidence="2 3" key="1">
    <citation type="journal article" date="2011" name="J. Bacteriol.">
        <title>Draft genome sequence of the anoxygenic filamentous phototrophic bacterium Oscillochloris trichoides subsp. DG-6.</title>
        <authorList>
            <person name="Kuznetsov B.B."/>
            <person name="Ivanovsky R.N."/>
            <person name="Keppen O.I."/>
            <person name="Sukhacheva M.V."/>
            <person name="Bumazhkin B.K."/>
            <person name="Patutina E.O."/>
            <person name="Beletsky A.V."/>
            <person name="Mardanov A.V."/>
            <person name="Baslerov R.V."/>
            <person name="Panteleeva A.N."/>
            <person name="Kolganova T.V."/>
            <person name="Ravin N.V."/>
            <person name="Skryabin K.G."/>
        </authorList>
    </citation>
    <scope>NUCLEOTIDE SEQUENCE [LARGE SCALE GENOMIC DNA]</scope>
    <source>
        <strain evidence="2 3">DG-6</strain>
    </source>
</reference>
<comment type="caution">
    <text evidence="2">The sequence shown here is derived from an EMBL/GenBank/DDBJ whole genome shotgun (WGS) entry which is preliminary data.</text>
</comment>
<dbReference type="PANTHER" id="PTHR47099">
    <property type="entry name" value="METHYLCOBAMIDE:COM METHYLTRANSFERASE MTBA"/>
    <property type="match status" value="1"/>
</dbReference>
<proteinExistence type="predicted"/>
<dbReference type="SUPFAM" id="SSF51726">
    <property type="entry name" value="UROD/MetE-like"/>
    <property type="match status" value="1"/>
</dbReference>
<protein>
    <submittedName>
        <fullName evidence="2">Uroporphyrinogen decarboxylase (URO-D)</fullName>
    </submittedName>
</protein>
<evidence type="ECO:0000313" key="2">
    <source>
        <dbReference type="EMBL" id="EFO81092.1"/>
    </source>
</evidence>
<dbReference type="STRING" id="765420.OSCT_1015"/>
<dbReference type="GO" id="GO:0006779">
    <property type="term" value="P:porphyrin-containing compound biosynthetic process"/>
    <property type="evidence" value="ECO:0007669"/>
    <property type="project" value="InterPro"/>
</dbReference>
<dbReference type="GO" id="GO:0004853">
    <property type="term" value="F:uroporphyrinogen decarboxylase activity"/>
    <property type="evidence" value="ECO:0007669"/>
    <property type="project" value="InterPro"/>
</dbReference>
<evidence type="ECO:0000313" key="3">
    <source>
        <dbReference type="Proteomes" id="UP000054010"/>
    </source>
</evidence>
<evidence type="ECO:0000259" key="1">
    <source>
        <dbReference type="Pfam" id="PF01208"/>
    </source>
</evidence>
<dbReference type="Pfam" id="PF01208">
    <property type="entry name" value="URO-D"/>
    <property type="match status" value="1"/>
</dbReference>
<name>E1ICG4_9CHLR</name>
<dbReference type="eggNOG" id="COG0407">
    <property type="taxonomic scope" value="Bacteria"/>
</dbReference>
<dbReference type="InterPro" id="IPR000257">
    <property type="entry name" value="Uroporphyrinogen_deCOase"/>
</dbReference>
<accession>E1ICG4</accession>
<dbReference type="Proteomes" id="UP000054010">
    <property type="component" value="Unassembled WGS sequence"/>
</dbReference>
<dbReference type="OrthoDB" id="7375127at2"/>
<gene>
    <name evidence="2" type="ORF">OSCT_1015</name>
</gene>
<dbReference type="HOGENOM" id="CLU_040933_1_0_0"/>
<sequence length="328" mass="36002">MLSKHDLLLATIARKPTPHIPIALWRHWPAEDQVAEDLARATLDFQQRYDFDFIKLTPSQVFVAEDAGLTGVYEGNPEGDLVKNAAPITSLEQWEALRPQTIQQGALARQLRCLQLVIAGANETPVIQTIFNPLTVAACLAGERAILWRRRYPEIFQRGFAMLIETWRNFVEAVISAGAAGIFFSTADATYRRMSEEEYMRWGRPSDLEVLSAARAGWFNVLHIHGEDLMFKLVADYPVQVLNWDDRRAGPSLREGQALVSKAVAGGIGQWGALLQGSIEEVRAQVADGIAQTGGVGYIAAPGCVMPIPTPERNIRAAISAARGNASG</sequence>
<dbReference type="InterPro" id="IPR038071">
    <property type="entry name" value="UROD/MetE-like_sf"/>
</dbReference>
<dbReference type="EMBL" id="ADVR01000026">
    <property type="protein sequence ID" value="EFO81092.1"/>
    <property type="molecule type" value="Genomic_DNA"/>
</dbReference>
<dbReference type="InterPro" id="IPR052024">
    <property type="entry name" value="Methanogen_methyltrans"/>
</dbReference>